<dbReference type="EMBL" id="JAGPXF010000006">
    <property type="protein sequence ID" value="KAH7239451.1"/>
    <property type="molecule type" value="Genomic_DNA"/>
</dbReference>
<feature type="transmembrane region" description="Helical" evidence="5">
    <location>
        <begin position="166"/>
        <end position="190"/>
    </location>
</feature>
<gene>
    <name evidence="6" type="ORF">BKA59DRAFT_548201</name>
</gene>
<proteinExistence type="predicted"/>
<feature type="transmembrane region" description="Helical" evidence="5">
    <location>
        <begin position="134"/>
        <end position="154"/>
    </location>
</feature>
<sequence length="334" mass="37397">MSTEVRDRCESISPDCPIELTIYGYVPNMGGNVFYAVIFGLCTLAQTYFLIRYWRRWKGYTILVLLGSLIETGGYAGRILMSKNPFDGGATSIQFVLLMVAPSFLAAALYMTLRSLVQYFGEEYTKLPARFWTWPFLTADMVGFFSQCGGGIMASMSEKNPSVAKAGIYVMVFGVTLQAVVMAVAGILAIDFALRMHRRQGSMFRHLPKDLNIFLISLSIAFFVIFTRCIYRIVELSDGVGGYMMRQEVEFMILDGCTIAISVILLTAIHPGIYAKAIHGSHVQHRSKSMRLTDLESRRGRAERLPTGVVHAENVRTDTSRTDSVQIIKPRSRE</sequence>
<evidence type="ECO:0000313" key="6">
    <source>
        <dbReference type="EMBL" id="KAH7239451.1"/>
    </source>
</evidence>
<dbReference type="PANTHER" id="PTHR31465">
    <property type="entry name" value="PROTEIN RTA1-RELATED"/>
    <property type="match status" value="1"/>
</dbReference>
<comment type="caution">
    <text evidence="6">The sequence shown here is derived from an EMBL/GenBank/DDBJ whole genome shotgun (WGS) entry which is preliminary data.</text>
</comment>
<keyword evidence="7" id="KW-1185">Reference proteome</keyword>
<accession>A0A8K0W9I8</accession>
<name>A0A8K0W9I8_9HYPO</name>
<feature type="transmembrane region" description="Helical" evidence="5">
    <location>
        <begin position="93"/>
        <end position="113"/>
    </location>
</feature>
<keyword evidence="3 5" id="KW-1133">Transmembrane helix</keyword>
<dbReference type="Proteomes" id="UP000813427">
    <property type="component" value="Unassembled WGS sequence"/>
</dbReference>
<dbReference type="GO" id="GO:0005886">
    <property type="term" value="C:plasma membrane"/>
    <property type="evidence" value="ECO:0007669"/>
    <property type="project" value="TreeGrafter"/>
</dbReference>
<reference evidence="6" key="1">
    <citation type="journal article" date="2021" name="Nat. Commun.">
        <title>Genetic determinants of endophytism in the Arabidopsis root mycobiome.</title>
        <authorList>
            <person name="Mesny F."/>
            <person name="Miyauchi S."/>
            <person name="Thiergart T."/>
            <person name="Pickel B."/>
            <person name="Atanasova L."/>
            <person name="Karlsson M."/>
            <person name="Huettel B."/>
            <person name="Barry K.W."/>
            <person name="Haridas S."/>
            <person name="Chen C."/>
            <person name="Bauer D."/>
            <person name="Andreopoulos W."/>
            <person name="Pangilinan J."/>
            <person name="LaButti K."/>
            <person name="Riley R."/>
            <person name="Lipzen A."/>
            <person name="Clum A."/>
            <person name="Drula E."/>
            <person name="Henrissat B."/>
            <person name="Kohler A."/>
            <person name="Grigoriev I.V."/>
            <person name="Martin F.M."/>
            <person name="Hacquard S."/>
        </authorList>
    </citation>
    <scope>NUCLEOTIDE SEQUENCE</scope>
    <source>
        <strain evidence="6">MPI-SDFR-AT-0068</strain>
    </source>
</reference>
<feature type="transmembrane region" description="Helical" evidence="5">
    <location>
        <begin position="33"/>
        <end position="51"/>
    </location>
</feature>
<keyword evidence="4 5" id="KW-0472">Membrane</keyword>
<dbReference type="PANTHER" id="PTHR31465:SF8">
    <property type="entry name" value="DOMAIN PROTEIN, PUTATIVE (AFU_ORTHOLOGUE AFUA_6G14140)-RELATED"/>
    <property type="match status" value="1"/>
</dbReference>
<dbReference type="InterPro" id="IPR007568">
    <property type="entry name" value="RTA1"/>
</dbReference>
<feature type="transmembrane region" description="Helical" evidence="5">
    <location>
        <begin position="211"/>
        <end position="231"/>
    </location>
</feature>
<dbReference type="AlphaFoldDB" id="A0A8K0W9I8"/>
<evidence type="ECO:0000256" key="1">
    <source>
        <dbReference type="ARBA" id="ARBA00004141"/>
    </source>
</evidence>
<evidence type="ECO:0000256" key="3">
    <source>
        <dbReference type="ARBA" id="ARBA00022989"/>
    </source>
</evidence>
<organism evidence="6 7">
    <name type="scientific">Fusarium tricinctum</name>
    <dbReference type="NCBI Taxonomy" id="61284"/>
    <lineage>
        <taxon>Eukaryota</taxon>
        <taxon>Fungi</taxon>
        <taxon>Dikarya</taxon>
        <taxon>Ascomycota</taxon>
        <taxon>Pezizomycotina</taxon>
        <taxon>Sordariomycetes</taxon>
        <taxon>Hypocreomycetidae</taxon>
        <taxon>Hypocreales</taxon>
        <taxon>Nectriaceae</taxon>
        <taxon>Fusarium</taxon>
        <taxon>Fusarium tricinctum species complex</taxon>
    </lineage>
</organism>
<comment type="subcellular location">
    <subcellularLocation>
        <location evidence="1">Membrane</location>
        <topology evidence="1">Multi-pass membrane protein</topology>
    </subcellularLocation>
</comment>
<evidence type="ECO:0000256" key="2">
    <source>
        <dbReference type="ARBA" id="ARBA00022692"/>
    </source>
</evidence>
<protein>
    <submittedName>
        <fullName evidence="6">RTA1 like protein-domain-containing protein</fullName>
    </submittedName>
</protein>
<evidence type="ECO:0000256" key="4">
    <source>
        <dbReference type="ARBA" id="ARBA00023136"/>
    </source>
</evidence>
<evidence type="ECO:0000313" key="7">
    <source>
        <dbReference type="Proteomes" id="UP000813427"/>
    </source>
</evidence>
<dbReference type="GO" id="GO:0000324">
    <property type="term" value="C:fungal-type vacuole"/>
    <property type="evidence" value="ECO:0007669"/>
    <property type="project" value="TreeGrafter"/>
</dbReference>
<feature type="transmembrane region" description="Helical" evidence="5">
    <location>
        <begin position="63"/>
        <end position="81"/>
    </location>
</feature>
<dbReference type="OrthoDB" id="4521223at2759"/>
<evidence type="ECO:0000256" key="5">
    <source>
        <dbReference type="SAM" id="Phobius"/>
    </source>
</evidence>
<feature type="transmembrane region" description="Helical" evidence="5">
    <location>
        <begin position="251"/>
        <end position="269"/>
    </location>
</feature>
<keyword evidence="2 5" id="KW-0812">Transmembrane</keyword>
<dbReference type="Pfam" id="PF04479">
    <property type="entry name" value="RTA1"/>
    <property type="match status" value="1"/>
</dbReference>